<evidence type="ECO:0000259" key="4">
    <source>
        <dbReference type="SMART" id="SM00857"/>
    </source>
</evidence>
<dbReference type="GO" id="GO:0000150">
    <property type="term" value="F:DNA strand exchange activity"/>
    <property type="evidence" value="ECO:0007669"/>
    <property type="project" value="InterPro"/>
</dbReference>
<evidence type="ECO:0000313" key="5">
    <source>
        <dbReference type="EMBL" id="KNE25841.1"/>
    </source>
</evidence>
<dbReference type="Gene3D" id="3.90.1750.20">
    <property type="entry name" value="Putative Large Serine Recombinase, Chain B, Domain 2"/>
    <property type="match status" value="1"/>
</dbReference>
<proteinExistence type="predicted"/>
<gene>
    <name evidence="5" type="ORF">AFM18_20685</name>
</gene>
<evidence type="ECO:0000256" key="3">
    <source>
        <dbReference type="SAM" id="Coils"/>
    </source>
</evidence>
<comment type="caution">
    <text evidence="5">The sequence shown here is derived from an EMBL/GenBank/DDBJ whole genome shotgun (WGS) entry which is preliminary data.</text>
</comment>
<name>A0AAW3HZE0_9BURK</name>
<dbReference type="EMBL" id="LGVG01000030">
    <property type="protein sequence ID" value="KNE25841.1"/>
    <property type="molecule type" value="Genomic_DNA"/>
</dbReference>
<dbReference type="CDD" id="cd00338">
    <property type="entry name" value="Ser_Recombinase"/>
    <property type="match status" value="1"/>
</dbReference>
<dbReference type="InterPro" id="IPR050639">
    <property type="entry name" value="SSR_resolvase"/>
</dbReference>
<evidence type="ECO:0000256" key="1">
    <source>
        <dbReference type="ARBA" id="ARBA00023125"/>
    </source>
</evidence>
<feature type="coiled-coil region" evidence="3">
    <location>
        <begin position="421"/>
        <end position="484"/>
    </location>
</feature>
<organism evidence="5 6">
    <name type="scientific">Achromobacter spanius</name>
    <dbReference type="NCBI Taxonomy" id="217203"/>
    <lineage>
        <taxon>Bacteria</taxon>
        <taxon>Pseudomonadati</taxon>
        <taxon>Pseudomonadota</taxon>
        <taxon>Betaproteobacteria</taxon>
        <taxon>Burkholderiales</taxon>
        <taxon>Alcaligenaceae</taxon>
        <taxon>Achromobacter</taxon>
    </lineage>
</organism>
<dbReference type="SUPFAM" id="SSF53041">
    <property type="entry name" value="Resolvase-like"/>
    <property type="match status" value="1"/>
</dbReference>
<reference evidence="5 6" key="1">
    <citation type="submission" date="2015-07" db="EMBL/GenBank/DDBJ databases">
        <title>Draft genome of Achromobacter spanius.</title>
        <authorList>
            <person name="Wang X."/>
        </authorList>
    </citation>
    <scope>NUCLEOTIDE SEQUENCE [LARGE SCALE GENOMIC DNA]</scope>
    <source>
        <strain evidence="5 6">CGMCC9173</strain>
    </source>
</reference>
<keyword evidence="1" id="KW-0238">DNA-binding</keyword>
<feature type="domain" description="Resolvase/invertase-type recombinase catalytic" evidence="4">
    <location>
        <begin position="38"/>
        <end position="203"/>
    </location>
</feature>
<keyword evidence="2" id="KW-0233">DNA recombination</keyword>
<dbReference type="Gene3D" id="3.40.50.1390">
    <property type="entry name" value="Resolvase, N-terminal catalytic domain"/>
    <property type="match status" value="1"/>
</dbReference>
<dbReference type="PANTHER" id="PTHR30461:SF2">
    <property type="entry name" value="SERINE RECOMBINASE PINE-RELATED"/>
    <property type="match status" value="1"/>
</dbReference>
<dbReference type="InterPro" id="IPR038109">
    <property type="entry name" value="DNA_bind_recomb_sf"/>
</dbReference>
<sequence>MRSESTRALGHPNDTIAILGARFVSIWTSNFVKRKPIVYSYLRFSDPKQAAGSSADRQIEYAKRWASEHGMALDASLSLRDEGLSAYHQRHVKQGALGVFLRAAEDGHIPEGSVLIVEGLDRLSRAEPIQAQAQLAQIVNSGITVVTASDGREYNRESLKRQPMDLVYSLLVMIRAHEESDTKSKRVKAAIRRQCQSWLAGTWKGQIRNGKDPQWVVFNEGQYQLVPERVTAIRLAISMFKEGHGAVTIMRHLTEAGMKVTNGGNGASQFYRTIHNRALIGEKTLEVDGETYRLPGYYPSMLTEAEFSDLQQLAGTRGLRKGRGEIVGFVTGLKITYCGYCGQAMVAQNMMGRSRRPDGSPQHGHRRLICVGYSHNQGCSVAGSCSIVPVERAVMNFCADQMNLSRLAEGGSREAHVVASLSRARGRVQDLAQQLERITDAILDGEGAAPASFRRKATELELEEAKAQAEVASLERELASMSRGPTKATAKAWRELMAGVENLDSDARMKARLLVADTFSRIVIFHRGMTPGPIRAKKGVIDLLLVGKHGNTRMLHIDRQTGDWKAGEDLRLPALASGEVPLPPGL</sequence>
<evidence type="ECO:0000313" key="6">
    <source>
        <dbReference type="Proteomes" id="UP000037511"/>
    </source>
</evidence>
<dbReference type="InterPro" id="IPR036162">
    <property type="entry name" value="Resolvase-like_N_sf"/>
</dbReference>
<dbReference type="AlphaFoldDB" id="A0AAW3HZE0"/>
<keyword evidence="3" id="KW-0175">Coiled coil</keyword>
<dbReference type="Pfam" id="PF00239">
    <property type="entry name" value="Resolvase"/>
    <property type="match status" value="1"/>
</dbReference>
<dbReference type="PANTHER" id="PTHR30461">
    <property type="entry name" value="DNA-INVERTASE FROM LAMBDOID PROPHAGE"/>
    <property type="match status" value="1"/>
</dbReference>
<dbReference type="Proteomes" id="UP000037511">
    <property type="component" value="Unassembled WGS sequence"/>
</dbReference>
<dbReference type="InterPro" id="IPR006119">
    <property type="entry name" value="Resolv_N"/>
</dbReference>
<dbReference type="SMART" id="SM00857">
    <property type="entry name" value="Resolvase"/>
    <property type="match status" value="1"/>
</dbReference>
<evidence type="ECO:0000256" key="2">
    <source>
        <dbReference type="ARBA" id="ARBA00023172"/>
    </source>
</evidence>
<protein>
    <submittedName>
        <fullName evidence="5">Integrase</fullName>
    </submittedName>
</protein>
<dbReference type="Pfam" id="PF07508">
    <property type="entry name" value="Recombinase"/>
    <property type="match status" value="1"/>
</dbReference>
<accession>A0AAW3HZE0</accession>
<dbReference type="GO" id="GO:0003677">
    <property type="term" value="F:DNA binding"/>
    <property type="evidence" value="ECO:0007669"/>
    <property type="project" value="UniProtKB-KW"/>
</dbReference>
<dbReference type="InterPro" id="IPR011109">
    <property type="entry name" value="DNA_bind_recombinase_dom"/>
</dbReference>